<dbReference type="Gene3D" id="3.30.70.60">
    <property type="match status" value="1"/>
</dbReference>
<keyword evidence="2" id="KW-0472">Membrane</keyword>
<evidence type="ECO:0000313" key="3">
    <source>
        <dbReference type="EMBL" id="BBO77039.1"/>
    </source>
</evidence>
<evidence type="ECO:0000256" key="1">
    <source>
        <dbReference type="SAM" id="Coils"/>
    </source>
</evidence>
<name>A0A5K7ZA61_9BACT</name>
<dbReference type="PANTHER" id="PTHR39555">
    <property type="entry name" value="FIMBRIAL ASSEMBLY PROTEIN PILO-LIKE PROTEIN-RELATED"/>
    <property type="match status" value="1"/>
</dbReference>
<keyword evidence="2" id="KW-0812">Transmembrane</keyword>
<feature type="transmembrane region" description="Helical" evidence="2">
    <location>
        <begin position="28"/>
        <end position="48"/>
    </location>
</feature>
<keyword evidence="4" id="KW-1185">Reference proteome</keyword>
<dbReference type="OrthoDB" id="5502253at2"/>
<dbReference type="Proteomes" id="UP000427769">
    <property type="component" value="Chromosome"/>
</dbReference>
<feature type="coiled-coil region" evidence="1">
    <location>
        <begin position="54"/>
        <end position="98"/>
    </location>
</feature>
<accession>A0A5K7ZA61</accession>
<dbReference type="GO" id="GO:0043683">
    <property type="term" value="P:type IV pilus assembly"/>
    <property type="evidence" value="ECO:0007669"/>
    <property type="project" value="InterPro"/>
</dbReference>
<evidence type="ECO:0000256" key="2">
    <source>
        <dbReference type="SAM" id="Phobius"/>
    </source>
</evidence>
<dbReference type="Pfam" id="PF04350">
    <property type="entry name" value="PilO"/>
    <property type="match status" value="1"/>
</dbReference>
<proteinExistence type="predicted"/>
<dbReference type="AlphaFoldDB" id="A0A5K7ZA61"/>
<dbReference type="RefSeq" id="WP_155305827.1">
    <property type="nucleotide sequence ID" value="NZ_AP021875.1"/>
</dbReference>
<dbReference type="InterPro" id="IPR007445">
    <property type="entry name" value="PilO"/>
</dbReference>
<dbReference type="GO" id="GO:0043107">
    <property type="term" value="P:type IV pilus-dependent motility"/>
    <property type="evidence" value="ECO:0007669"/>
    <property type="project" value="InterPro"/>
</dbReference>
<keyword evidence="1" id="KW-0175">Coiled coil</keyword>
<organism evidence="3 4">
    <name type="scientific">Desulfosarcina widdelii</name>
    <dbReference type="NCBI Taxonomy" id="947919"/>
    <lineage>
        <taxon>Bacteria</taxon>
        <taxon>Pseudomonadati</taxon>
        <taxon>Thermodesulfobacteriota</taxon>
        <taxon>Desulfobacteria</taxon>
        <taxon>Desulfobacterales</taxon>
        <taxon>Desulfosarcinaceae</taxon>
        <taxon>Desulfosarcina</taxon>
    </lineage>
</organism>
<dbReference type="InterPro" id="IPR014717">
    <property type="entry name" value="Transl_elong_EF1B/ribsomal_bS6"/>
</dbReference>
<sequence>MKKGTAVSTEKVNPVFEKLEQLTKIQRIGIWIGVLVLIVAAFVYFSYLPNFKQIDKLRNKLAKIEKQLEVAKKNARELNAFRKKMQEAEDQFKIVMQALPEKEEIPTLLTGISRAGKDAGLEFILFQPKPERKKDFYAEIPVAIKVIGGYHGVATFFENVAELNRIVNIRDVHMVPDKGSEKLLTNCSAVTYKFLEESEQPKKKSRKSKRKKK</sequence>
<dbReference type="KEGG" id="dwd:DSCW_44560"/>
<dbReference type="PANTHER" id="PTHR39555:SF1">
    <property type="entry name" value="TYPE IV PILUS INNER MEMBRANE COMPONENT PILO"/>
    <property type="match status" value="1"/>
</dbReference>
<protein>
    <submittedName>
        <fullName evidence="3">Pilus assembly protein PilO</fullName>
    </submittedName>
</protein>
<keyword evidence="2" id="KW-1133">Transmembrane helix</keyword>
<gene>
    <name evidence="3" type="primary">pilO</name>
    <name evidence="3" type="ORF">DSCW_44560</name>
</gene>
<dbReference type="EMBL" id="AP021875">
    <property type="protein sequence ID" value="BBO77039.1"/>
    <property type="molecule type" value="Genomic_DNA"/>
</dbReference>
<reference evidence="3 4" key="1">
    <citation type="submission" date="2019-11" db="EMBL/GenBank/DDBJ databases">
        <title>Comparative genomics of hydrocarbon-degrading Desulfosarcina strains.</title>
        <authorList>
            <person name="Watanabe M."/>
            <person name="Kojima H."/>
            <person name="Fukui M."/>
        </authorList>
    </citation>
    <scope>NUCLEOTIDE SEQUENCE [LARGE SCALE GENOMIC DNA]</scope>
    <source>
        <strain evidence="3 4">PP31</strain>
    </source>
</reference>
<evidence type="ECO:0000313" key="4">
    <source>
        <dbReference type="Proteomes" id="UP000427769"/>
    </source>
</evidence>